<dbReference type="GO" id="GO:0051604">
    <property type="term" value="P:protein maturation"/>
    <property type="evidence" value="ECO:0007669"/>
    <property type="project" value="InterPro"/>
</dbReference>
<name>A0A837CTM1_9BRAD</name>
<accession>A0A837CTM1</accession>
<dbReference type="InterPro" id="IPR000688">
    <property type="entry name" value="HypA/HybF"/>
</dbReference>
<protein>
    <recommendedName>
        <fullName evidence="4">Hydrogenase maturation factor HypA</fullName>
    </recommendedName>
</protein>
<sequence length="117" mass="12773">MNFTMHEMAICMGIIQIVEEKVRERSSSRVRSVCLELGTLSHAAPEAIRFCFAVAAMRTVAEGAALNIVELPGVAWCMSCSKSVEIARRGDCCPCCGSYQLQVTAGEQMRVKALEID</sequence>
<keyword evidence="3 4" id="KW-0862">Zinc</keyword>
<dbReference type="Proteomes" id="UP000024900">
    <property type="component" value="Unassembled WGS sequence"/>
</dbReference>
<organism evidence="5 6">
    <name type="scientific">Bradyrhizobium diazoefficiens SEMIA 5080</name>
    <dbReference type="NCBI Taxonomy" id="754504"/>
    <lineage>
        <taxon>Bacteria</taxon>
        <taxon>Pseudomonadati</taxon>
        <taxon>Pseudomonadota</taxon>
        <taxon>Alphaproteobacteria</taxon>
        <taxon>Hyphomicrobiales</taxon>
        <taxon>Nitrobacteraceae</taxon>
        <taxon>Bradyrhizobium</taxon>
    </lineage>
</organism>
<comment type="function">
    <text evidence="4">Involved in the maturation of [NiFe] hydrogenases. Required for nickel insertion into the metal center of the hydrogenase.</text>
</comment>
<gene>
    <name evidence="4 5" type="primary">hypA</name>
    <name evidence="5" type="ORF">BJA5080_08146</name>
</gene>
<feature type="binding site" evidence="4">
    <location>
        <position position="6"/>
    </location>
    <ligand>
        <name>Ni(2+)</name>
        <dbReference type="ChEBI" id="CHEBI:49786"/>
    </ligand>
</feature>
<feature type="binding site" evidence="4">
    <location>
        <position position="93"/>
    </location>
    <ligand>
        <name>Zn(2+)</name>
        <dbReference type="ChEBI" id="CHEBI:29105"/>
    </ligand>
</feature>
<evidence type="ECO:0000313" key="6">
    <source>
        <dbReference type="Proteomes" id="UP000024900"/>
    </source>
</evidence>
<proteinExistence type="inferred from homology"/>
<dbReference type="NCBIfam" id="TIGR00100">
    <property type="entry name" value="hypA"/>
    <property type="match status" value="1"/>
</dbReference>
<dbReference type="GO" id="GO:0016530">
    <property type="term" value="F:metallochaperone activity"/>
    <property type="evidence" value="ECO:0007669"/>
    <property type="project" value="UniProtKB-ARBA"/>
</dbReference>
<evidence type="ECO:0000256" key="1">
    <source>
        <dbReference type="ARBA" id="ARBA00022596"/>
    </source>
</evidence>
<reference evidence="5 6" key="1">
    <citation type="journal article" date="2014" name="BMC Genomics">
        <title>Comparative genomics of Bradyrhizobium japonicum CPAC 15 and Bradyrhizobium diazoefficiens CPAC 7: elite model strains for understanding symbiotic performance with soybean.</title>
        <authorList>
            <person name="Siqueira A.F."/>
            <person name="Ormeno-Orrillo E."/>
            <person name="Souza R.C."/>
            <person name="Rodrigues E.P."/>
            <person name="Almeida L.G."/>
            <person name="Barcellos F.G."/>
            <person name="Batista J.S."/>
            <person name="Nakatami A.S."/>
            <person name="Martinez-Romero E."/>
            <person name="Vasconcelos A.T."/>
            <person name="Hungria M."/>
        </authorList>
    </citation>
    <scope>NUCLEOTIDE SEQUENCE [LARGE SCALE GENOMIC DNA]</scope>
    <source>
        <strain evidence="5 6">SEMIA 5080</strain>
    </source>
</reference>
<comment type="similarity">
    <text evidence="4">Belongs to the HypA/HybF family.</text>
</comment>
<dbReference type="AlphaFoldDB" id="A0A837CTM1"/>
<dbReference type="Gene3D" id="3.30.2320.80">
    <property type="match status" value="1"/>
</dbReference>
<feature type="binding site" evidence="4">
    <location>
        <position position="96"/>
    </location>
    <ligand>
        <name>Zn(2+)</name>
        <dbReference type="ChEBI" id="CHEBI:29105"/>
    </ligand>
</feature>
<dbReference type="FunFam" id="3.30.2320.80:FF:000001">
    <property type="entry name" value="Hydrogenase maturation factor HypA"/>
    <property type="match status" value="1"/>
</dbReference>
<dbReference type="GO" id="GO:0016151">
    <property type="term" value="F:nickel cation binding"/>
    <property type="evidence" value="ECO:0007669"/>
    <property type="project" value="UniProtKB-UniRule"/>
</dbReference>
<keyword evidence="1 4" id="KW-0533">Nickel</keyword>
<feature type="binding site" evidence="4">
    <location>
        <position position="80"/>
    </location>
    <ligand>
        <name>Zn(2+)</name>
        <dbReference type="ChEBI" id="CHEBI:29105"/>
    </ligand>
</feature>
<dbReference type="Pfam" id="PF01155">
    <property type="entry name" value="HypA"/>
    <property type="match status" value="1"/>
</dbReference>
<dbReference type="PANTHER" id="PTHR34535:SF3">
    <property type="entry name" value="HYDROGENASE MATURATION FACTOR HYPA"/>
    <property type="match status" value="1"/>
</dbReference>
<evidence type="ECO:0000256" key="4">
    <source>
        <dbReference type="HAMAP-Rule" id="MF_00213"/>
    </source>
</evidence>
<feature type="binding site" evidence="4">
    <location>
        <position position="77"/>
    </location>
    <ligand>
        <name>Zn(2+)</name>
        <dbReference type="ChEBI" id="CHEBI:29105"/>
    </ligand>
</feature>
<dbReference type="HAMAP" id="MF_00213">
    <property type="entry name" value="HypA_HybF"/>
    <property type="match status" value="1"/>
</dbReference>
<evidence type="ECO:0000256" key="3">
    <source>
        <dbReference type="ARBA" id="ARBA00022833"/>
    </source>
</evidence>
<keyword evidence="2 4" id="KW-0479">Metal-binding</keyword>
<comment type="caution">
    <text evidence="5">The sequence shown here is derived from an EMBL/GenBank/DDBJ whole genome shotgun (WGS) entry which is preliminary data.</text>
</comment>
<dbReference type="GO" id="GO:0008270">
    <property type="term" value="F:zinc ion binding"/>
    <property type="evidence" value="ECO:0007669"/>
    <property type="project" value="UniProtKB-UniRule"/>
</dbReference>
<dbReference type="EMBL" id="ADOU02000002">
    <property type="protein sequence ID" value="KGJ71443.1"/>
    <property type="molecule type" value="Genomic_DNA"/>
</dbReference>
<dbReference type="PANTHER" id="PTHR34535">
    <property type="entry name" value="HYDROGENASE MATURATION FACTOR HYPA"/>
    <property type="match status" value="1"/>
</dbReference>
<evidence type="ECO:0000313" key="5">
    <source>
        <dbReference type="EMBL" id="KGJ71443.1"/>
    </source>
</evidence>
<evidence type="ECO:0000256" key="2">
    <source>
        <dbReference type="ARBA" id="ARBA00022723"/>
    </source>
</evidence>
<dbReference type="PIRSF" id="PIRSF004761">
    <property type="entry name" value="Hydrgn_mat_HypA"/>
    <property type="match status" value="1"/>
</dbReference>